<protein>
    <submittedName>
        <fullName evidence="1">Uncharacterized protein</fullName>
    </submittedName>
</protein>
<reference evidence="1 2" key="1">
    <citation type="journal article" date="2021" name="Hortic Res">
        <title>High-quality reference genome and annotation aids understanding of berry development for evergreen blueberry (Vaccinium darrowii).</title>
        <authorList>
            <person name="Yu J."/>
            <person name="Hulse-Kemp A.M."/>
            <person name="Babiker E."/>
            <person name="Staton M."/>
        </authorList>
    </citation>
    <scope>NUCLEOTIDE SEQUENCE [LARGE SCALE GENOMIC DNA]</scope>
    <source>
        <strain evidence="2">cv. NJ 8807/NJ 8810</strain>
        <tissue evidence="1">Young leaf</tissue>
    </source>
</reference>
<gene>
    <name evidence="1" type="ORF">Vadar_005180</name>
</gene>
<keyword evidence="2" id="KW-1185">Reference proteome</keyword>
<dbReference type="Proteomes" id="UP000828048">
    <property type="component" value="Chromosome 7"/>
</dbReference>
<organism evidence="1 2">
    <name type="scientific">Vaccinium darrowii</name>
    <dbReference type="NCBI Taxonomy" id="229202"/>
    <lineage>
        <taxon>Eukaryota</taxon>
        <taxon>Viridiplantae</taxon>
        <taxon>Streptophyta</taxon>
        <taxon>Embryophyta</taxon>
        <taxon>Tracheophyta</taxon>
        <taxon>Spermatophyta</taxon>
        <taxon>Magnoliopsida</taxon>
        <taxon>eudicotyledons</taxon>
        <taxon>Gunneridae</taxon>
        <taxon>Pentapetalae</taxon>
        <taxon>asterids</taxon>
        <taxon>Ericales</taxon>
        <taxon>Ericaceae</taxon>
        <taxon>Vaccinioideae</taxon>
        <taxon>Vaccinieae</taxon>
        <taxon>Vaccinium</taxon>
    </lineage>
</organism>
<comment type="caution">
    <text evidence="1">The sequence shown here is derived from an EMBL/GenBank/DDBJ whole genome shotgun (WGS) entry which is preliminary data.</text>
</comment>
<evidence type="ECO:0000313" key="1">
    <source>
        <dbReference type="EMBL" id="KAH7848618.1"/>
    </source>
</evidence>
<evidence type="ECO:0000313" key="2">
    <source>
        <dbReference type="Proteomes" id="UP000828048"/>
    </source>
</evidence>
<sequence length="91" mass="10123">MGIPAADIRLSNQGVKGYDNSKRNIVGCVMLTMEVETLKQEVEFFVMDIPATFYLLLGRLWLHEIGAVPSTLHQKVKFVVDGKMIVVLGDS</sequence>
<dbReference type="EMBL" id="CM037157">
    <property type="protein sequence ID" value="KAH7848618.1"/>
    <property type="molecule type" value="Genomic_DNA"/>
</dbReference>
<proteinExistence type="predicted"/>
<name>A0ACB7Y6D8_9ERIC</name>
<accession>A0ACB7Y6D8</accession>